<evidence type="ECO:0000313" key="7">
    <source>
        <dbReference type="EMBL" id="CAE8735341.1"/>
    </source>
</evidence>
<keyword evidence="2" id="KW-0175">Coiled coil</keyword>
<evidence type="ECO:0000256" key="1">
    <source>
        <dbReference type="ARBA" id="ARBA00022837"/>
    </source>
</evidence>
<keyword evidence="1" id="KW-0106">Calcium</keyword>
<dbReference type="InterPro" id="IPR039448">
    <property type="entry name" value="Beta_helix"/>
</dbReference>
<dbReference type="GO" id="GO:0005509">
    <property type="term" value="F:calcium ion binding"/>
    <property type="evidence" value="ECO:0007669"/>
    <property type="project" value="InterPro"/>
</dbReference>
<dbReference type="SUPFAM" id="SSF54001">
    <property type="entry name" value="Cysteine proteinases"/>
    <property type="match status" value="1"/>
</dbReference>
<dbReference type="InterPro" id="IPR001623">
    <property type="entry name" value="DnaJ_domain"/>
</dbReference>
<dbReference type="Gene3D" id="3.40.395.10">
    <property type="entry name" value="Adenoviral Proteinase, Chain A"/>
    <property type="match status" value="1"/>
</dbReference>
<feature type="compositionally biased region" description="Low complexity" evidence="3">
    <location>
        <begin position="1602"/>
        <end position="1621"/>
    </location>
</feature>
<keyword evidence="4" id="KW-1133">Transmembrane helix</keyword>
<feature type="compositionally biased region" description="Basic and acidic residues" evidence="3">
    <location>
        <begin position="164"/>
        <end position="190"/>
    </location>
</feature>
<feature type="region of interest" description="Disordered" evidence="3">
    <location>
        <begin position="91"/>
        <end position="112"/>
    </location>
</feature>
<dbReference type="PANTHER" id="PTHR43941">
    <property type="entry name" value="STRUCTURAL MAINTENANCE OF CHROMOSOMES PROTEIN 2"/>
    <property type="match status" value="1"/>
</dbReference>
<feature type="coiled-coil region" evidence="2">
    <location>
        <begin position="16"/>
        <end position="71"/>
    </location>
</feature>
<evidence type="ECO:0000259" key="6">
    <source>
        <dbReference type="PROSITE" id="PS50222"/>
    </source>
</evidence>
<dbReference type="GO" id="GO:0007076">
    <property type="term" value="P:mitotic chromosome condensation"/>
    <property type="evidence" value="ECO:0007669"/>
    <property type="project" value="TreeGrafter"/>
</dbReference>
<name>A0A813LN82_POLGL</name>
<dbReference type="CDD" id="cd06257">
    <property type="entry name" value="DnaJ"/>
    <property type="match status" value="1"/>
</dbReference>
<proteinExistence type="predicted"/>
<dbReference type="Proteomes" id="UP000626109">
    <property type="component" value="Unassembled WGS sequence"/>
</dbReference>
<evidence type="ECO:0000256" key="3">
    <source>
        <dbReference type="SAM" id="MobiDB-lite"/>
    </source>
</evidence>
<dbReference type="GO" id="GO:0000796">
    <property type="term" value="C:condensin complex"/>
    <property type="evidence" value="ECO:0007669"/>
    <property type="project" value="TreeGrafter"/>
</dbReference>
<dbReference type="InterPro" id="IPR036869">
    <property type="entry name" value="J_dom_sf"/>
</dbReference>
<feature type="compositionally biased region" description="Low complexity" evidence="3">
    <location>
        <begin position="1633"/>
        <end position="1666"/>
    </location>
</feature>
<dbReference type="SUPFAM" id="SSF46565">
    <property type="entry name" value="Chaperone J-domain"/>
    <property type="match status" value="1"/>
</dbReference>
<feature type="coiled-coil region" evidence="2">
    <location>
        <begin position="1192"/>
        <end position="1234"/>
    </location>
</feature>
<dbReference type="PROSITE" id="PS50222">
    <property type="entry name" value="EF_HAND_2"/>
    <property type="match status" value="1"/>
</dbReference>
<dbReference type="InterPro" id="IPR002048">
    <property type="entry name" value="EF_hand_dom"/>
</dbReference>
<dbReference type="SMART" id="SM01254">
    <property type="entry name" value="KLRAQ"/>
    <property type="match status" value="1"/>
</dbReference>
<feature type="non-terminal residue" evidence="7">
    <location>
        <position position="2004"/>
    </location>
</feature>
<evidence type="ECO:0000256" key="2">
    <source>
        <dbReference type="SAM" id="Coils"/>
    </source>
</evidence>
<dbReference type="Gene3D" id="1.10.287.110">
    <property type="entry name" value="DnaJ domain"/>
    <property type="match status" value="1"/>
</dbReference>
<keyword evidence="4" id="KW-0812">Transmembrane</keyword>
<protein>
    <submittedName>
        <fullName evidence="7">Uncharacterized protein</fullName>
    </submittedName>
</protein>
<dbReference type="GO" id="GO:0000793">
    <property type="term" value="C:condensed chromosome"/>
    <property type="evidence" value="ECO:0007669"/>
    <property type="project" value="TreeGrafter"/>
</dbReference>
<dbReference type="Pfam" id="PF00226">
    <property type="entry name" value="DnaJ"/>
    <property type="match status" value="1"/>
</dbReference>
<feature type="region of interest" description="Disordered" evidence="3">
    <location>
        <begin position="1476"/>
        <end position="1505"/>
    </location>
</feature>
<dbReference type="PROSITE" id="PS00018">
    <property type="entry name" value="EF_HAND_1"/>
    <property type="match status" value="1"/>
</dbReference>
<dbReference type="InterPro" id="IPR038765">
    <property type="entry name" value="Papain-like_cys_pep_sf"/>
</dbReference>
<reference evidence="7" key="1">
    <citation type="submission" date="2021-02" db="EMBL/GenBank/DDBJ databases">
        <authorList>
            <person name="Dougan E. K."/>
            <person name="Rhodes N."/>
            <person name="Thang M."/>
            <person name="Chan C."/>
        </authorList>
    </citation>
    <scope>NUCLEOTIDE SEQUENCE</scope>
</reference>
<gene>
    <name evidence="7" type="ORF">PGLA2088_LOCUS47784</name>
</gene>
<sequence length="2004" mass="222281">FRAMEGKVPTLDADKLEKLKEKYDKLKQANAVLKKGLLDKQEDCSRQDQKLKEKEATLRQQMEEIDHLQFQNGRMSKQLGALTAQVEEQRSKQQSSWSVGGLITGKQQQEDVQRAENELRVLRDELMMKIQENEDLHMRVYEAQKQHDDEAQNLRDAAAGSGQELERSSSELETRRREVERLSGENRDMAQRISSLDGQVSASATLSESLRSSLDSERHQARTTVDVLQSRLSRWVPFDDTKFESWNSWSLGVTQGRIALRREEVLHQLHSAVSEVCKQTSGALQMWPGVLNSSSDEESVGVLGNALTNSDAHGGHDAATRSAHRGGRAGDSPCAVHIESSAGCEPEYIPKVLACCVVASLADDANKGLGNANNNNKLCGEPSLKPSGAVLLQVNTGLLPVSTGQTRAFGEQVVEGRLKPSSEIESTNFEATGLLNVACTAGILFYMLRSGIYQKWWDGTGVLSIWAFTMFCFWGCFCCCAGFGIGAGYVIKNSMVKKIRVAYEEKEDVDKDGVLDMRELRDIIVEASGSEEVAQETPLFFEAFDSNGDSSVERVEFKDMILEMMKFFSVLRLEFEKQGITKRIEQHYEILQLRQTASPAEVKKSFHKLALCWHPDKRTDVPQAVASADMREVQDAYEAVCEHLKPWQSSQYEAGHRNIVGACRDGAGVQTAICAEEVLALTGARRPGGGRKDSFSHIKLRVKSWLEKERSMCHHVDKADLVEEFLDQCRDEREAAEKEQAKRQVPEEKMEDKEEEQGKKRTRPEALLQQLVEGSNEVSVAAGYEDMKSAEEAVASVSPGELKVWDTLLKGRVTKLKSSSKYFETFGDRLVEQIGAKLLKPGRMSTLSMDEEEARVKAGWKDFDAAMWLAAFSQEAELEKWVANPGDFMERRHECVLGFSDQIPVWIKIGRKKQVKAGVTPIVQLTDTDFGFSFKASLAAAHVEMRQEMKAKARIQGKIATFKCGVPEIMELLETARKEERIPPLKLEPEDPGDDVTVSSQGGDWLLDQRLNVGWELLKFGAGLQESAVQYVPPDLLQTWMRLETEGARPDADEEFLLRLAAVQENRRKVIVQKLDKAAVVLMPVYCSQHLTLVVVQKVGDEVLVEYRDSLQTASEESWQAAAKALKALKGWELPRRCNTAVQPPGSALCGAFVLFWVEQVCRKLCLNEPACSMGWPNAALWSARTLTVSKMLKKEQDKQIAEAQALQLKNEAIRQKQKAVDEKNLKKQEQLEKIKGKHRPGVLLKESEQPGAQLQHALLMQTAQAAHEVLKPRSKSAVLHFRKLAAAAGAICAAIVKRFFYVQSQCASGIALHLQAAARLKRLFNIGTIKPRGMKHARQKRFDQCAPSHTHGLIEHVHDLDGERWCPTADQEHGLLFEQTMLQQLLASHEQQRNEQLELQQQKLHDHGQHMLWPREREGTCQTRKQEEEYKLHQQLQLRQLHLQLQEELRQRSPCAPPGLEKSLEAPPRCELRMERPAESTRQPSHLRQALPVEERSSQIPPGVSLGADGIARVVLSASGPPELGGLLRSESRFSPVSLASALQPPLERLLQLQQHHVLQPSLETAQWPAFGQAQPQQHHVQQAHTTQQQLFDMQQVQQQQQHQYQQQQPQQQQQQQQQQHSLSHPIPKLAPQQRQQQRPQHQQVQAQTQQPKQQPHSPQQQAVPKRLPQGAPHAKASCTAASQAAARWHGDAASSSCVSQATITSTAKAPAAGSFVHKQHPPQSDAATTSYNQQSHIASPASEAAAARSATAATDDRTASKPTTSSRLSKDTTASSVVHFHSGDDGVSLAERIRTALSTRDSSSPATALVVELTGQNVVEAESLDIGSGQVTIQGGTSGSGKVRLTLPGVRVTGGSLMLINLHLCATEENRVQAGRLQCNDCYITSRKGCGILCLQKAKLSLTDCEVANCVRSGIGVNGKHTDIELTRCSLTLNNFSGLGVNHQARCMVLRVCRITENGYHGVWLNAGVVARWQGGLLSGNKLADKAGPGTLIGFSEDGNSS</sequence>
<dbReference type="InterPro" id="IPR011992">
    <property type="entry name" value="EF-hand-dom_pair"/>
</dbReference>
<feature type="region of interest" description="Disordered" evidence="3">
    <location>
        <begin position="1714"/>
        <end position="1783"/>
    </location>
</feature>
<dbReference type="GO" id="GO:0003682">
    <property type="term" value="F:chromatin binding"/>
    <property type="evidence" value="ECO:0007669"/>
    <property type="project" value="TreeGrafter"/>
</dbReference>
<dbReference type="PRINTS" id="PR00625">
    <property type="entry name" value="JDOMAIN"/>
</dbReference>
<evidence type="ECO:0000256" key="4">
    <source>
        <dbReference type="SAM" id="Phobius"/>
    </source>
</evidence>
<dbReference type="Pfam" id="PF10205">
    <property type="entry name" value="KLRAQ"/>
    <property type="match status" value="1"/>
</dbReference>
<feature type="region of interest" description="Disordered" evidence="3">
    <location>
        <begin position="308"/>
        <end position="331"/>
    </location>
</feature>
<evidence type="ECO:0000313" key="8">
    <source>
        <dbReference type="Proteomes" id="UP000626109"/>
    </source>
</evidence>
<feature type="compositionally biased region" description="Polar residues" evidence="3">
    <location>
        <begin position="1723"/>
        <end position="1739"/>
    </location>
</feature>
<organism evidence="7 8">
    <name type="scientific">Polarella glacialis</name>
    <name type="common">Dinoflagellate</name>
    <dbReference type="NCBI Taxonomy" id="89957"/>
    <lineage>
        <taxon>Eukaryota</taxon>
        <taxon>Sar</taxon>
        <taxon>Alveolata</taxon>
        <taxon>Dinophyceae</taxon>
        <taxon>Suessiales</taxon>
        <taxon>Suessiaceae</taxon>
        <taxon>Polarella</taxon>
    </lineage>
</organism>
<feature type="region of interest" description="Disordered" evidence="3">
    <location>
        <begin position="1602"/>
        <end position="1684"/>
    </location>
</feature>
<keyword evidence="4" id="KW-0472">Membrane</keyword>
<dbReference type="InterPro" id="IPR018247">
    <property type="entry name" value="EF_Hand_1_Ca_BS"/>
</dbReference>
<dbReference type="GO" id="GO:0000785">
    <property type="term" value="C:chromatin"/>
    <property type="evidence" value="ECO:0007669"/>
    <property type="project" value="TreeGrafter"/>
</dbReference>
<dbReference type="InterPro" id="IPR019343">
    <property type="entry name" value="PPP1R21_N"/>
</dbReference>
<dbReference type="SMART" id="SM00271">
    <property type="entry name" value="DnaJ"/>
    <property type="match status" value="1"/>
</dbReference>
<feature type="transmembrane region" description="Helical" evidence="4">
    <location>
        <begin position="460"/>
        <end position="491"/>
    </location>
</feature>
<evidence type="ECO:0000259" key="5">
    <source>
        <dbReference type="PROSITE" id="PS50076"/>
    </source>
</evidence>
<dbReference type="Gene3D" id="1.10.238.10">
    <property type="entry name" value="EF-hand"/>
    <property type="match status" value="1"/>
</dbReference>
<dbReference type="EMBL" id="CAJNNW010036538">
    <property type="protein sequence ID" value="CAE8735341.1"/>
    <property type="molecule type" value="Genomic_DNA"/>
</dbReference>
<dbReference type="Pfam" id="PF13229">
    <property type="entry name" value="Beta_helix"/>
    <property type="match status" value="1"/>
</dbReference>
<dbReference type="SUPFAM" id="SSF47473">
    <property type="entry name" value="EF-hand"/>
    <property type="match status" value="1"/>
</dbReference>
<feature type="compositionally biased region" description="Low complexity" evidence="3">
    <location>
        <begin position="1740"/>
        <end position="1755"/>
    </location>
</feature>
<feature type="domain" description="EF-hand" evidence="6">
    <location>
        <begin position="540"/>
        <end position="567"/>
    </location>
</feature>
<comment type="caution">
    <text evidence="7">The sequence shown here is derived from an EMBL/GenBank/DDBJ whole genome shotgun (WGS) entry which is preliminary data.</text>
</comment>
<dbReference type="Gene3D" id="2.160.20.10">
    <property type="entry name" value="Single-stranded right-handed beta-helix, Pectin lyase-like"/>
    <property type="match status" value="1"/>
</dbReference>
<dbReference type="PROSITE" id="PS50076">
    <property type="entry name" value="DNAJ_2"/>
    <property type="match status" value="1"/>
</dbReference>
<feature type="domain" description="J" evidence="5">
    <location>
        <begin position="586"/>
        <end position="656"/>
    </location>
</feature>
<accession>A0A813LN82</accession>
<dbReference type="InterPro" id="IPR012334">
    <property type="entry name" value="Pectin_lyas_fold"/>
</dbReference>
<dbReference type="PANTHER" id="PTHR43941:SF1">
    <property type="entry name" value="STRUCTURAL MAINTENANCE OF CHROMOSOMES PROTEIN 2"/>
    <property type="match status" value="1"/>
</dbReference>
<feature type="compositionally biased region" description="Basic and acidic residues" evidence="3">
    <location>
        <begin position="737"/>
        <end position="759"/>
    </location>
</feature>
<feature type="transmembrane region" description="Helical" evidence="4">
    <location>
        <begin position="429"/>
        <end position="448"/>
    </location>
</feature>
<feature type="region of interest" description="Disordered" evidence="3">
    <location>
        <begin position="157"/>
        <end position="200"/>
    </location>
</feature>
<feature type="region of interest" description="Disordered" evidence="3">
    <location>
        <begin position="1451"/>
        <end position="1470"/>
    </location>
</feature>
<feature type="compositionally biased region" description="Polar residues" evidence="3">
    <location>
        <begin position="1763"/>
        <end position="1778"/>
    </location>
</feature>
<feature type="region of interest" description="Disordered" evidence="3">
    <location>
        <begin position="737"/>
        <end position="764"/>
    </location>
</feature>